<keyword evidence="1" id="KW-0812">Transmembrane</keyword>
<dbReference type="PANTHER" id="PTHR32309:SF13">
    <property type="entry name" value="FERRIC ENTEROBACTIN TRANSPORT PROTEIN FEPE"/>
    <property type="match status" value="1"/>
</dbReference>
<evidence type="ECO:0000313" key="3">
    <source>
        <dbReference type="Proteomes" id="UP000236919"/>
    </source>
</evidence>
<dbReference type="GO" id="GO:0004713">
    <property type="term" value="F:protein tyrosine kinase activity"/>
    <property type="evidence" value="ECO:0007669"/>
    <property type="project" value="TreeGrafter"/>
</dbReference>
<dbReference type="RefSeq" id="WP_103717812.1">
    <property type="nucleotide sequence ID" value="NZ_PQFZ01000004.1"/>
</dbReference>
<accession>A0A2S4MEX4</accession>
<reference evidence="2 3" key="1">
    <citation type="submission" date="2018-01" db="EMBL/GenBank/DDBJ databases">
        <title>Genomic Encyclopedia of Type Strains, Phase III (KMG-III): the genomes of soil and plant-associated and newly described type strains.</title>
        <authorList>
            <person name="Whitman W."/>
        </authorList>
    </citation>
    <scope>NUCLEOTIDE SEQUENCE [LARGE SCALE GENOMIC DNA]</scope>
    <source>
        <strain evidence="2 3">1131</strain>
    </source>
</reference>
<keyword evidence="3" id="KW-1185">Reference proteome</keyword>
<dbReference type="Proteomes" id="UP000236919">
    <property type="component" value="Unassembled WGS sequence"/>
</dbReference>
<dbReference type="InterPro" id="IPR050445">
    <property type="entry name" value="Bact_polysacc_biosynth/exp"/>
</dbReference>
<dbReference type="GO" id="GO:0005886">
    <property type="term" value="C:plasma membrane"/>
    <property type="evidence" value="ECO:0007669"/>
    <property type="project" value="TreeGrafter"/>
</dbReference>
<gene>
    <name evidence="2" type="ORF">CYD53_104284</name>
</gene>
<evidence type="ECO:0000313" key="2">
    <source>
        <dbReference type="EMBL" id="POR53308.1"/>
    </source>
</evidence>
<keyword evidence="1" id="KW-1133">Transmembrane helix</keyword>
<dbReference type="OrthoDB" id="1523414at2"/>
<dbReference type="PANTHER" id="PTHR32309">
    <property type="entry name" value="TYROSINE-PROTEIN KINASE"/>
    <property type="match status" value="1"/>
</dbReference>
<dbReference type="EMBL" id="PQFZ01000004">
    <property type="protein sequence ID" value="POR53308.1"/>
    <property type="molecule type" value="Genomic_DNA"/>
</dbReference>
<proteinExistence type="predicted"/>
<protein>
    <submittedName>
        <fullName evidence="2">Capsular polysaccharide transport system permease protein</fullName>
    </submittedName>
</protein>
<sequence length="400" mass="44758">MSQFVPREIVPDYVELVPLRSGGGDLGVPLEIERPGWLLWLRRRALMLLTFVLPSVLALLYFGVIAADRYTSEAQFVVRSPSRANVDQLSSLIPTSGTQRASDESGAVHEFMRSRDAVALLVRDADLRALMARPEADPLWRFPGWFSRDLQEKMFERYLDFISIKQDSATGISTLVVQAFRPDDAVKIAQVLLVGSEALINRLNERARRDTIRAAESEVESAKARAFDRREELTAFRTRAGTVDPAKSSQNLLETIGKLSFEVAQASAQLAEALRSSPQGPQISNLRNRIQAIDQQIVEEKRQIGGSAQALAPIIADYERLVLEREFADRALASALAALETARMDAQRQQLYLERVVEPHAADYPSQPKRLLWIAISIVLSFSIFTILRSLIDNVRAHQP</sequence>
<comment type="caution">
    <text evidence="2">The sequence shown here is derived from an EMBL/GenBank/DDBJ whole genome shotgun (WGS) entry which is preliminary data.</text>
</comment>
<evidence type="ECO:0000256" key="1">
    <source>
        <dbReference type="SAM" id="Phobius"/>
    </source>
</evidence>
<name>A0A2S4MEX4_9HYPH</name>
<feature type="transmembrane region" description="Helical" evidence="1">
    <location>
        <begin position="45"/>
        <end position="67"/>
    </location>
</feature>
<keyword evidence="1" id="KW-0472">Membrane</keyword>
<feature type="transmembrane region" description="Helical" evidence="1">
    <location>
        <begin position="371"/>
        <end position="392"/>
    </location>
</feature>
<organism evidence="2 3">
    <name type="scientific">Bosea psychrotolerans</name>
    <dbReference type="NCBI Taxonomy" id="1871628"/>
    <lineage>
        <taxon>Bacteria</taxon>
        <taxon>Pseudomonadati</taxon>
        <taxon>Pseudomonadota</taxon>
        <taxon>Alphaproteobacteria</taxon>
        <taxon>Hyphomicrobiales</taxon>
        <taxon>Boseaceae</taxon>
        <taxon>Bosea</taxon>
    </lineage>
</organism>
<dbReference type="AlphaFoldDB" id="A0A2S4MEX4"/>